<feature type="compositionally biased region" description="Polar residues" evidence="1">
    <location>
        <begin position="1"/>
        <end position="20"/>
    </location>
</feature>
<dbReference type="GO" id="GO:0031012">
    <property type="term" value="C:extracellular matrix"/>
    <property type="evidence" value="ECO:0007669"/>
    <property type="project" value="TreeGrafter"/>
</dbReference>
<accession>A0A9D4GQ02</accession>
<feature type="region of interest" description="Disordered" evidence="1">
    <location>
        <begin position="1"/>
        <end position="56"/>
    </location>
</feature>
<reference evidence="3" key="2">
    <citation type="submission" date="2020-11" db="EMBL/GenBank/DDBJ databases">
        <authorList>
            <person name="McCartney M.A."/>
            <person name="Auch B."/>
            <person name="Kono T."/>
            <person name="Mallez S."/>
            <person name="Becker A."/>
            <person name="Gohl D.M."/>
            <person name="Silverstein K.A.T."/>
            <person name="Koren S."/>
            <person name="Bechman K.B."/>
            <person name="Herman A."/>
            <person name="Abrahante J.E."/>
            <person name="Garbe J."/>
        </authorList>
    </citation>
    <scope>NUCLEOTIDE SEQUENCE</scope>
    <source>
        <strain evidence="3">Duluth1</strain>
        <tissue evidence="3">Whole animal</tissue>
    </source>
</reference>
<dbReference type="InterPro" id="IPR036691">
    <property type="entry name" value="Endo/exonu/phosph_ase_sf"/>
</dbReference>
<dbReference type="AlphaFoldDB" id="A0A9D4GQ02"/>
<dbReference type="PANTHER" id="PTHR33395:SF22">
    <property type="entry name" value="REVERSE TRANSCRIPTASE DOMAIN-CONTAINING PROTEIN"/>
    <property type="match status" value="1"/>
</dbReference>
<dbReference type="GO" id="GO:0061343">
    <property type="term" value="P:cell adhesion involved in heart morphogenesis"/>
    <property type="evidence" value="ECO:0007669"/>
    <property type="project" value="TreeGrafter"/>
</dbReference>
<dbReference type="GO" id="GO:0003824">
    <property type="term" value="F:catalytic activity"/>
    <property type="evidence" value="ECO:0007669"/>
    <property type="project" value="InterPro"/>
</dbReference>
<dbReference type="InterPro" id="IPR005135">
    <property type="entry name" value="Endo/exonuclease/phosphatase"/>
</dbReference>
<dbReference type="PANTHER" id="PTHR33395">
    <property type="entry name" value="TRANSCRIPTASE, PUTATIVE-RELATED-RELATED"/>
    <property type="match status" value="1"/>
</dbReference>
<evidence type="ECO:0000313" key="3">
    <source>
        <dbReference type="EMBL" id="KAH3819434.1"/>
    </source>
</evidence>
<keyword evidence="4" id="KW-1185">Reference proteome</keyword>
<protein>
    <recommendedName>
        <fullName evidence="2">Endonuclease/exonuclease/phosphatase domain-containing protein</fullName>
    </recommendedName>
</protein>
<dbReference type="SUPFAM" id="SSF56219">
    <property type="entry name" value="DNase I-like"/>
    <property type="match status" value="1"/>
</dbReference>
<feature type="domain" description="Endonuclease/exonuclease/phosphatase" evidence="2">
    <location>
        <begin position="171"/>
        <end position="245"/>
    </location>
</feature>
<proteinExistence type="predicted"/>
<sequence>MESVSSSCFDPPHTSSPLNSNRRDHIYSPGNTVSPPRTSSRNYSSTSADPELGRPPLPTNIRLLTVNCCSVRTNSSSFKASLDYIKPDLVCGTESWLRGIKPGKDPEPNAIKNCEVFPETLTVHRNDRNILKGGGVFTASREGIVTDALPDLTSECEIVWSKVKVRDTRDILLCSFYMPHRNMNDIKELDFSFNRLSHNQKDKTIILAGDFNCPDINWPHQTVSKDAPDREIQQALIDFAIEHGL</sequence>
<dbReference type="EMBL" id="JAIWYP010000005">
    <property type="protein sequence ID" value="KAH3819434.1"/>
    <property type="molecule type" value="Genomic_DNA"/>
</dbReference>
<feature type="compositionally biased region" description="Polar residues" evidence="1">
    <location>
        <begin position="29"/>
        <end position="48"/>
    </location>
</feature>
<evidence type="ECO:0000259" key="2">
    <source>
        <dbReference type="Pfam" id="PF14529"/>
    </source>
</evidence>
<dbReference type="Pfam" id="PF14529">
    <property type="entry name" value="Exo_endo_phos_2"/>
    <property type="match status" value="1"/>
</dbReference>
<comment type="caution">
    <text evidence="3">The sequence shown here is derived from an EMBL/GenBank/DDBJ whole genome shotgun (WGS) entry which is preliminary data.</text>
</comment>
<organism evidence="3 4">
    <name type="scientific">Dreissena polymorpha</name>
    <name type="common">Zebra mussel</name>
    <name type="synonym">Mytilus polymorpha</name>
    <dbReference type="NCBI Taxonomy" id="45954"/>
    <lineage>
        <taxon>Eukaryota</taxon>
        <taxon>Metazoa</taxon>
        <taxon>Spiralia</taxon>
        <taxon>Lophotrochozoa</taxon>
        <taxon>Mollusca</taxon>
        <taxon>Bivalvia</taxon>
        <taxon>Autobranchia</taxon>
        <taxon>Heteroconchia</taxon>
        <taxon>Euheterodonta</taxon>
        <taxon>Imparidentia</taxon>
        <taxon>Neoheterodontei</taxon>
        <taxon>Myida</taxon>
        <taxon>Dreissenoidea</taxon>
        <taxon>Dreissenidae</taxon>
        <taxon>Dreissena</taxon>
    </lineage>
</organism>
<dbReference type="Gene3D" id="3.60.10.10">
    <property type="entry name" value="Endonuclease/exonuclease/phosphatase"/>
    <property type="match status" value="1"/>
</dbReference>
<dbReference type="GO" id="GO:0007508">
    <property type="term" value="P:larval heart development"/>
    <property type="evidence" value="ECO:0007669"/>
    <property type="project" value="TreeGrafter"/>
</dbReference>
<evidence type="ECO:0000313" key="4">
    <source>
        <dbReference type="Proteomes" id="UP000828390"/>
    </source>
</evidence>
<dbReference type="Proteomes" id="UP000828390">
    <property type="component" value="Unassembled WGS sequence"/>
</dbReference>
<reference evidence="3" key="1">
    <citation type="journal article" date="2019" name="bioRxiv">
        <title>The Genome of the Zebra Mussel, Dreissena polymorpha: A Resource for Invasive Species Research.</title>
        <authorList>
            <person name="McCartney M.A."/>
            <person name="Auch B."/>
            <person name="Kono T."/>
            <person name="Mallez S."/>
            <person name="Zhang Y."/>
            <person name="Obille A."/>
            <person name="Becker A."/>
            <person name="Abrahante J.E."/>
            <person name="Garbe J."/>
            <person name="Badalamenti J.P."/>
            <person name="Herman A."/>
            <person name="Mangelson H."/>
            <person name="Liachko I."/>
            <person name="Sullivan S."/>
            <person name="Sone E.D."/>
            <person name="Koren S."/>
            <person name="Silverstein K.A.T."/>
            <person name="Beckman K.B."/>
            <person name="Gohl D.M."/>
        </authorList>
    </citation>
    <scope>NUCLEOTIDE SEQUENCE</scope>
    <source>
        <strain evidence="3">Duluth1</strain>
        <tissue evidence="3">Whole animal</tissue>
    </source>
</reference>
<evidence type="ECO:0000256" key="1">
    <source>
        <dbReference type="SAM" id="MobiDB-lite"/>
    </source>
</evidence>
<gene>
    <name evidence="3" type="ORF">DPMN_121169</name>
</gene>
<name>A0A9D4GQ02_DREPO</name>